<keyword evidence="2" id="KW-1185">Reference proteome</keyword>
<accession>A0A8R1YVJ1</accession>
<protein>
    <submittedName>
        <fullName evidence="1">Uncharacterized protein</fullName>
    </submittedName>
</protein>
<dbReference type="Proteomes" id="UP000005239">
    <property type="component" value="Unassembled WGS sequence"/>
</dbReference>
<sequence>MQITPFLREYSSISSFVPSFAPSFLLPGGSLSIMPMFTRPPKKAKKDRARFEPESNPARRFPKQMKMVVVPSVESNPARRFPKQMKMVVVPSVEDNPADPAW</sequence>
<proteinExistence type="predicted"/>
<evidence type="ECO:0000313" key="2">
    <source>
        <dbReference type="Proteomes" id="UP000005239"/>
    </source>
</evidence>
<evidence type="ECO:0000313" key="1">
    <source>
        <dbReference type="EnsemblMetazoa" id="PPA38254.1"/>
    </source>
</evidence>
<organism evidence="1 2">
    <name type="scientific">Pristionchus pacificus</name>
    <name type="common">Parasitic nematode worm</name>
    <dbReference type="NCBI Taxonomy" id="54126"/>
    <lineage>
        <taxon>Eukaryota</taxon>
        <taxon>Metazoa</taxon>
        <taxon>Ecdysozoa</taxon>
        <taxon>Nematoda</taxon>
        <taxon>Chromadorea</taxon>
        <taxon>Rhabditida</taxon>
        <taxon>Rhabditina</taxon>
        <taxon>Diplogasteromorpha</taxon>
        <taxon>Diplogasteroidea</taxon>
        <taxon>Neodiplogasteridae</taxon>
        <taxon>Pristionchus</taxon>
    </lineage>
</organism>
<dbReference type="EnsemblMetazoa" id="PPA38254.1">
    <property type="protein sequence ID" value="PPA38254.1"/>
    <property type="gene ID" value="WBGene00276623"/>
</dbReference>
<reference evidence="1" key="2">
    <citation type="submission" date="2022-06" db="UniProtKB">
        <authorList>
            <consortium name="EnsemblMetazoa"/>
        </authorList>
    </citation>
    <scope>IDENTIFICATION</scope>
    <source>
        <strain evidence="1">PS312</strain>
    </source>
</reference>
<accession>A0A2A6B4W2</accession>
<gene>
    <name evidence="1" type="primary">WBGene00276623</name>
</gene>
<reference evidence="2" key="1">
    <citation type="journal article" date="2008" name="Nat. Genet.">
        <title>The Pristionchus pacificus genome provides a unique perspective on nematode lifestyle and parasitism.</title>
        <authorList>
            <person name="Dieterich C."/>
            <person name="Clifton S.W."/>
            <person name="Schuster L.N."/>
            <person name="Chinwalla A."/>
            <person name="Delehaunty K."/>
            <person name="Dinkelacker I."/>
            <person name="Fulton L."/>
            <person name="Fulton R."/>
            <person name="Godfrey J."/>
            <person name="Minx P."/>
            <person name="Mitreva M."/>
            <person name="Roeseler W."/>
            <person name="Tian H."/>
            <person name="Witte H."/>
            <person name="Yang S.P."/>
            <person name="Wilson R.K."/>
            <person name="Sommer R.J."/>
        </authorList>
    </citation>
    <scope>NUCLEOTIDE SEQUENCE [LARGE SCALE GENOMIC DNA]</scope>
    <source>
        <strain evidence="2">PS312</strain>
    </source>
</reference>
<dbReference type="AlphaFoldDB" id="A0A2A6B4W2"/>
<name>A0A2A6B4W2_PRIPA</name>